<name>A0A6I2MDE2_9BACI</name>
<dbReference type="Gene3D" id="3.40.50.20">
    <property type="match status" value="1"/>
</dbReference>
<evidence type="ECO:0000313" key="7">
    <source>
        <dbReference type="Proteomes" id="UP000441585"/>
    </source>
</evidence>
<evidence type="ECO:0000256" key="4">
    <source>
        <dbReference type="PIRSR" id="PIRSR620019-2"/>
    </source>
</evidence>
<reference evidence="6 7" key="1">
    <citation type="submission" date="2019-11" db="EMBL/GenBank/DDBJ databases">
        <title>Bacillus idriensis genome.</title>
        <authorList>
            <person name="Konopka E.N."/>
            <person name="Newman J.D."/>
        </authorList>
    </citation>
    <scope>NUCLEOTIDE SEQUENCE [LARGE SCALE GENOMIC DNA]</scope>
    <source>
        <strain evidence="6 7">DSM 19097</strain>
    </source>
</reference>
<dbReference type="GO" id="GO:0016740">
    <property type="term" value="F:transferase activity"/>
    <property type="evidence" value="ECO:0007669"/>
    <property type="project" value="UniProtKB-KW"/>
</dbReference>
<dbReference type="InterPro" id="IPR018357">
    <property type="entry name" value="Hexapep_transf_CS"/>
</dbReference>
<keyword evidence="2" id="KW-0677">Repeat</keyword>
<evidence type="ECO:0000256" key="3">
    <source>
        <dbReference type="PIRSR" id="PIRSR620019-1"/>
    </source>
</evidence>
<keyword evidence="1 6" id="KW-0808">Transferase</keyword>
<gene>
    <name evidence="6" type="ORF">GJU41_15430</name>
</gene>
<sequence>MSRFLLNKPLIIIGCGGHASVLEDILISQNRYILGYTDDRPVIKYTSSPILGNQEKILEYQPDQIKLVNGIGSVGYTKIREYIFRKFKKLGYTFETIIHPSAIIATKVVIEEGGQIMAGTVIQPGVIIGANSIINTKTSVDHDCVIGKHVHLAPGVTLSGNVHVERRCHVGTGATVIQGIHIGEAALVGAGALVNKNVKKGTKVIGVPAKEAAKGIRYQEEPHD</sequence>
<organism evidence="6 7">
    <name type="scientific">Metabacillus idriensis</name>
    <dbReference type="NCBI Taxonomy" id="324768"/>
    <lineage>
        <taxon>Bacteria</taxon>
        <taxon>Bacillati</taxon>
        <taxon>Bacillota</taxon>
        <taxon>Bacilli</taxon>
        <taxon>Bacillales</taxon>
        <taxon>Bacillaceae</taxon>
        <taxon>Metabacillus</taxon>
    </lineage>
</organism>
<feature type="domain" description="PglD N-terminal" evidence="5">
    <location>
        <begin position="10"/>
        <end position="86"/>
    </location>
</feature>
<dbReference type="Pfam" id="PF17836">
    <property type="entry name" value="PglD_N"/>
    <property type="match status" value="1"/>
</dbReference>
<protein>
    <submittedName>
        <fullName evidence="6">Sugar acetyltransferase</fullName>
    </submittedName>
</protein>
<dbReference type="SUPFAM" id="SSF51161">
    <property type="entry name" value="Trimeric LpxA-like enzymes"/>
    <property type="match status" value="1"/>
</dbReference>
<dbReference type="AlphaFoldDB" id="A0A6I2MDE2"/>
<dbReference type="Pfam" id="PF00132">
    <property type="entry name" value="Hexapep"/>
    <property type="match status" value="1"/>
</dbReference>
<dbReference type="CDD" id="cd03360">
    <property type="entry name" value="LbH_AT_putative"/>
    <property type="match status" value="1"/>
</dbReference>
<evidence type="ECO:0000256" key="2">
    <source>
        <dbReference type="ARBA" id="ARBA00022737"/>
    </source>
</evidence>
<dbReference type="PANTHER" id="PTHR43300:SF7">
    <property type="entry name" value="UDP-N-ACETYLBACILLOSAMINE N-ACETYLTRANSFERASE"/>
    <property type="match status" value="1"/>
</dbReference>
<feature type="binding site" evidence="4">
    <location>
        <position position="151"/>
    </location>
    <ligand>
        <name>acetyl-CoA</name>
        <dbReference type="ChEBI" id="CHEBI:57288"/>
    </ligand>
</feature>
<dbReference type="InterPro" id="IPR020019">
    <property type="entry name" value="AcTrfase_PglD-like"/>
</dbReference>
<dbReference type="PANTHER" id="PTHR43300">
    <property type="entry name" value="ACETYLTRANSFERASE"/>
    <property type="match status" value="1"/>
</dbReference>
<dbReference type="PROSITE" id="PS00101">
    <property type="entry name" value="HEXAPEP_TRANSFERASES"/>
    <property type="match status" value="1"/>
</dbReference>
<feature type="binding site" evidence="4">
    <location>
        <position position="72"/>
    </location>
    <ligand>
        <name>substrate</name>
    </ligand>
</feature>
<evidence type="ECO:0000256" key="1">
    <source>
        <dbReference type="ARBA" id="ARBA00022679"/>
    </source>
</evidence>
<dbReference type="Gene3D" id="2.160.10.10">
    <property type="entry name" value="Hexapeptide repeat proteins"/>
    <property type="match status" value="1"/>
</dbReference>
<feature type="binding site" evidence="4">
    <location>
        <begin position="38"/>
        <end position="39"/>
    </location>
    <ligand>
        <name>substrate</name>
    </ligand>
</feature>
<dbReference type="InterPro" id="IPR041561">
    <property type="entry name" value="PglD_N"/>
</dbReference>
<dbReference type="NCBIfam" id="TIGR03570">
    <property type="entry name" value="NeuD_NnaD"/>
    <property type="match status" value="1"/>
</dbReference>
<feature type="active site" description="Proton acceptor" evidence="3">
    <location>
        <position position="142"/>
    </location>
</feature>
<proteinExistence type="predicted"/>
<dbReference type="InterPro" id="IPR001451">
    <property type="entry name" value="Hexapep"/>
</dbReference>
<dbReference type="InterPro" id="IPR050179">
    <property type="entry name" value="Trans_hexapeptide_repeat"/>
</dbReference>
<dbReference type="EMBL" id="WKKF01000004">
    <property type="protein sequence ID" value="MRX55354.1"/>
    <property type="molecule type" value="Genomic_DNA"/>
</dbReference>
<dbReference type="InterPro" id="IPR011004">
    <property type="entry name" value="Trimer_LpxA-like_sf"/>
</dbReference>
<comment type="caution">
    <text evidence="6">The sequence shown here is derived from an EMBL/GenBank/DDBJ whole genome shotgun (WGS) entry which is preliminary data.</text>
</comment>
<keyword evidence="7" id="KW-1185">Reference proteome</keyword>
<feature type="site" description="Increases basicity of active site His" evidence="3">
    <location>
        <position position="143"/>
    </location>
</feature>
<evidence type="ECO:0000313" key="6">
    <source>
        <dbReference type="EMBL" id="MRX55354.1"/>
    </source>
</evidence>
<dbReference type="Proteomes" id="UP000441585">
    <property type="component" value="Unassembled WGS sequence"/>
</dbReference>
<accession>A0A6I2MDE2</accession>
<evidence type="ECO:0000259" key="5">
    <source>
        <dbReference type="Pfam" id="PF17836"/>
    </source>
</evidence>